<gene>
    <name evidence="7" type="ORF">CGXH109_LOCUS23236</name>
</gene>
<dbReference type="Pfam" id="PF06602">
    <property type="entry name" value="Myotub-related"/>
    <property type="match status" value="1"/>
</dbReference>
<dbReference type="PROSITE" id="PS00383">
    <property type="entry name" value="TYR_PHOSPHATASE_1"/>
    <property type="match status" value="1"/>
</dbReference>
<dbReference type="Proteomes" id="UP001152533">
    <property type="component" value="Unassembled WGS sequence"/>
</dbReference>
<evidence type="ECO:0000313" key="8">
    <source>
        <dbReference type="Proteomes" id="UP001152533"/>
    </source>
</evidence>
<comment type="caution">
    <text evidence="7">The sequence shown here is derived from an EMBL/GenBank/DDBJ whole genome shotgun (WGS) entry which is preliminary data.</text>
</comment>
<keyword evidence="5" id="KW-0732">Signal</keyword>
<accession>A0A9W4RL06</accession>
<feature type="compositionally biased region" description="Basic and acidic residues" evidence="4">
    <location>
        <begin position="803"/>
        <end position="819"/>
    </location>
</feature>
<feature type="region of interest" description="Disordered" evidence="4">
    <location>
        <begin position="743"/>
        <end position="831"/>
    </location>
</feature>
<evidence type="ECO:0000256" key="2">
    <source>
        <dbReference type="PIRSR" id="PIRSR630564-1"/>
    </source>
</evidence>
<reference evidence="7" key="1">
    <citation type="submission" date="2022-08" db="EMBL/GenBank/DDBJ databases">
        <authorList>
            <person name="Giroux E."/>
            <person name="Giroux E."/>
        </authorList>
    </citation>
    <scope>NUCLEOTIDE SEQUENCE</scope>
    <source>
        <strain evidence="7">H1091258</strain>
    </source>
</reference>
<dbReference type="InterPro" id="IPR016130">
    <property type="entry name" value="Tyr_Pase_AS"/>
</dbReference>
<dbReference type="InterPro" id="IPR029021">
    <property type="entry name" value="Prot-tyrosine_phosphatase-like"/>
</dbReference>
<dbReference type="GO" id="GO:0046856">
    <property type="term" value="P:phosphatidylinositol dephosphorylation"/>
    <property type="evidence" value="ECO:0007669"/>
    <property type="project" value="TreeGrafter"/>
</dbReference>
<feature type="non-terminal residue" evidence="7">
    <location>
        <position position="1"/>
    </location>
</feature>
<feature type="compositionally biased region" description="Low complexity" evidence="4">
    <location>
        <begin position="743"/>
        <end position="754"/>
    </location>
</feature>
<dbReference type="SUPFAM" id="SSF52799">
    <property type="entry name" value="(Phosphotyrosine protein) phosphatases II"/>
    <property type="match status" value="1"/>
</dbReference>
<dbReference type="PROSITE" id="PS51339">
    <property type="entry name" value="PPASE_MYOTUBULARIN"/>
    <property type="match status" value="1"/>
</dbReference>
<evidence type="ECO:0000256" key="4">
    <source>
        <dbReference type="SAM" id="MobiDB-lite"/>
    </source>
</evidence>
<feature type="compositionally biased region" description="Polar residues" evidence="4">
    <location>
        <begin position="997"/>
        <end position="1008"/>
    </location>
</feature>
<dbReference type="GO" id="GO:0005737">
    <property type="term" value="C:cytoplasm"/>
    <property type="evidence" value="ECO:0007669"/>
    <property type="project" value="TreeGrafter"/>
</dbReference>
<comment type="similarity">
    <text evidence="1">Belongs to the protein-tyrosine phosphatase family. Non-receptor class myotubularin subfamily.</text>
</comment>
<evidence type="ECO:0000256" key="5">
    <source>
        <dbReference type="SAM" id="SignalP"/>
    </source>
</evidence>
<dbReference type="SUPFAM" id="SSF50729">
    <property type="entry name" value="PH domain-like"/>
    <property type="match status" value="1"/>
</dbReference>
<feature type="binding site" evidence="3">
    <location>
        <begin position="430"/>
        <end position="431"/>
    </location>
    <ligand>
        <name>substrate</name>
    </ligand>
</feature>
<feature type="chain" id="PRO_5040847766" description="Myotubularin phosphatase domain-containing protein" evidence="5">
    <location>
        <begin position="29"/>
        <end position="1083"/>
    </location>
</feature>
<feature type="compositionally biased region" description="Low complexity" evidence="4">
    <location>
        <begin position="1009"/>
        <end position="1019"/>
    </location>
</feature>
<feature type="compositionally biased region" description="Polar residues" evidence="4">
    <location>
        <begin position="756"/>
        <end position="768"/>
    </location>
</feature>
<proteinExistence type="inferred from homology"/>
<protein>
    <recommendedName>
        <fullName evidence="6">Myotubularin phosphatase domain-containing protein</fullName>
    </recommendedName>
</protein>
<evidence type="ECO:0000256" key="3">
    <source>
        <dbReference type="PIRSR" id="PIRSR630564-2"/>
    </source>
</evidence>
<feature type="compositionally biased region" description="Low complexity" evidence="4">
    <location>
        <begin position="782"/>
        <end position="796"/>
    </location>
</feature>
<dbReference type="InterPro" id="IPR010569">
    <property type="entry name" value="Myotubularin-like_Pase_dom"/>
</dbReference>
<keyword evidence="8" id="KW-1185">Reference proteome</keyword>
<feature type="region of interest" description="Disordered" evidence="4">
    <location>
        <begin position="1064"/>
        <end position="1083"/>
    </location>
</feature>
<feature type="signal peptide" evidence="5">
    <location>
        <begin position="1"/>
        <end position="28"/>
    </location>
</feature>
<dbReference type="GO" id="GO:0004438">
    <property type="term" value="F:phosphatidylinositol-3-phosphate phosphatase activity"/>
    <property type="evidence" value="ECO:0007669"/>
    <property type="project" value="TreeGrafter"/>
</dbReference>
<sequence length="1083" mass="119835">PLASGATADPLLLPASAVCACACACACACPATPAADLTTDPTSALSQTLLDLRNLQNPTPRGPTKISPLRISSLLLKLTSKELCGLTSCPLRVVENVQGISGGVTSTGTLRLTDYHLVYCVPVKASKDQPLPQPPNQAPKTRESWITFPILSNVQLRLMPPTTGIHSSIRIRCRDFVFVTFTFQDDKAAKEVFEFIKARTCKLPSVESLFAFHHKPSKVEKHVNGWHIYDPRAEFRRQGISEKSADLGWRISNINKDYTFCDTYPAVLVVPSSISDNVLKYAKDYRSRNRIPALSYIHKVNNCTITRSAQPLSGITRKNNVQDEKLVLASFAERVPRTSVDSEQPPQLPASETTSLSELEKYEESIIEDAAPKVYDEKTGKRLVYGAQQANMIVDARPTVNAMVNQVQGMGSEPMDRYPGATKAFMNIENIHVMRNSLNKVVDCIKDADVSPLPPDQNALFATGWLKHTAAVLNGAEIIARQIWYKHSHVLIHCSDGWDRTSQLSALAQILLDPYFRTIEGFMVLVEKDWLSFGHMFRLRSGPLNHESWFNVQRDGMAGQTVQPGENDGRADAFQNVIAGARRFFNQNKDDPTEQLDAIGEAATGKVANDEATVPKMISPVFHQFLDCVYQLLRQNPTKFEFNERFLRRLLYHLYSCQYGTFLYNSEKQRRDARAAERTQSVWDYFLARKQEFINKDYDPTIDEYVKGRDSIIKTDLKDIIWWHQLFNRSDEEMNSNLHATAAQAQNKASAMANFQPATEESYASSHPGTPPDDTPGSKPPSLAASQSVLAAVESSHTTLTPEEQRQGRRLEQGQERHLQRSASAENPNAFSSIRDGIADGIANLNIGRNVTGMLNNLETESTMLFDADLYHRENWDPDYPSDSESMPESKRDPEVGVKLAGMTEVLTETVSKLNAANLAKIPQNMSVATNSADAATVSESDLESALDWGSQGMLDWGVMSFHGYMIGEESDNEWPPAGYTMNGTFDETSGDESSGDETSISGDTTNGSQMSSDSMSTADSDDMSLCEDTIVPITESDLIPDGLDNSFDEMADDSVFVMVEDNEDAPSADNGSILHGIQMGSQ</sequence>
<dbReference type="AlphaFoldDB" id="A0A9W4RL06"/>
<feature type="active site" description="Phosphocysteine intermediate" evidence="2">
    <location>
        <position position="494"/>
    </location>
</feature>
<feature type="binding site" evidence="3">
    <location>
        <begin position="494"/>
        <end position="500"/>
    </location>
    <ligand>
        <name>substrate</name>
    </ligand>
</feature>
<feature type="region of interest" description="Disordered" evidence="4">
    <location>
        <begin position="973"/>
        <end position="1023"/>
    </location>
</feature>
<name>A0A9W4RL06_9PEZI</name>
<dbReference type="GO" id="GO:0016020">
    <property type="term" value="C:membrane"/>
    <property type="evidence" value="ECO:0007669"/>
    <property type="project" value="TreeGrafter"/>
</dbReference>
<dbReference type="PANTHER" id="PTHR10807">
    <property type="entry name" value="MYOTUBULARIN-RELATED"/>
    <property type="match status" value="1"/>
</dbReference>
<feature type="domain" description="Myotubularin phosphatase" evidence="6">
    <location>
        <begin position="225"/>
        <end position="727"/>
    </location>
</feature>
<evidence type="ECO:0000313" key="7">
    <source>
        <dbReference type="EMBL" id="CAI0643217.1"/>
    </source>
</evidence>
<feature type="compositionally biased region" description="Polar residues" evidence="4">
    <location>
        <begin position="821"/>
        <end position="831"/>
    </location>
</feature>
<evidence type="ECO:0000256" key="1">
    <source>
        <dbReference type="ARBA" id="ARBA00007471"/>
    </source>
</evidence>
<dbReference type="EMBL" id="CAMGZC010000094">
    <property type="protein sequence ID" value="CAI0643217.1"/>
    <property type="molecule type" value="Genomic_DNA"/>
</dbReference>
<evidence type="ECO:0000259" key="6">
    <source>
        <dbReference type="PROSITE" id="PS51339"/>
    </source>
</evidence>
<dbReference type="InterPro" id="IPR011993">
    <property type="entry name" value="PH-like_dom_sf"/>
</dbReference>
<dbReference type="InterPro" id="IPR030564">
    <property type="entry name" value="Myotubularin"/>
</dbReference>
<dbReference type="Gene3D" id="2.30.29.30">
    <property type="entry name" value="Pleckstrin-homology domain (PH domain)/Phosphotyrosine-binding domain (PTB)"/>
    <property type="match status" value="1"/>
</dbReference>
<dbReference type="PANTHER" id="PTHR10807:SF128">
    <property type="entry name" value="PHOSPHATIDYLINOSITOL-3,5-BISPHOSPHATE 3-PHOSPHATASE"/>
    <property type="match status" value="1"/>
</dbReference>
<organism evidence="7 8">
    <name type="scientific">Colletotrichum noveboracense</name>
    <dbReference type="NCBI Taxonomy" id="2664923"/>
    <lineage>
        <taxon>Eukaryota</taxon>
        <taxon>Fungi</taxon>
        <taxon>Dikarya</taxon>
        <taxon>Ascomycota</taxon>
        <taxon>Pezizomycotina</taxon>
        <taxon>Sordariomycetes</taxon>
        <taxon>Hypocreomycetidae</taxon>
        <taxon>Glomerellales</taxon>
        <taxon>Glomerellaceae</taxon>
        <taxon>Colletotrichum</taxon>
        <taxon>Colletotrichum gloeosporioides species complex</taxon>
    </lineage>
</organism>